<feature type="coiled-coil region" evidence="1">
    <location>
        <begin position="32"/>
        <end position="59"/>
    </location>
</feature>
<keyword evidence="1" id="KW-0175">Coiled coil</keyword>
<feature type="transmembrane region" description="Helical" evidence="2">
    <location>
        <begin position="6"/>
        <end position="30"/>
    </location>
</feature>
<organism evidence="3 4">
    <name type="scientific">Enterococcus rivorum</name>
    <dbReference type="NCBI Taxonomy" id="762845"/>
    <lineage>
        <taxon>Bacteria</taxon>
        <taxon>Bacillati</taxon>
        <taxon>Bacillota</taxon>
        <taxon>Bacilli</taxon>
        <taxon>Lactobacillales</taxon>
        <taxon>Enterococcaceae</taxon>
        <taxon>Enterococcus</taxon>
    </lineage>
</organism>
<keyword evidence="2" id="KW-1133">Transmembrane helix</keyword>
<evidence type="ECO:0000256" key="2">
    <source>
        <dbReference type="SAM" id="Phobius"/>
    </source>
</evidence>
<name>A0A1E5KS64_9ENTE</name>
<dbReference type="EMBL" id="MIEK01000081">
    <property type="protein sequence ID" value="OEH80725.1"/>
    <property type="molecule type" value="Genomic_DNA"/>
</dbReference>
<keyword evidence="2" id="KW-0472">Membrane</keyword>
<comment type="caution">
    <text evidence="3">The sequence shown here is derived from an EMBL/GenBank/DDBJ whole genome shotgun (WGS) entry which is preliminary data.</text>
</comment>
<dbReference type="AlphaFoldDB" id="A0A1E5KS64"/>
<dbReference type="OrthoDB" id="2183310at2"/>
<dbReference type="Proteomes" id="UP000095256">
    <property type="component" value="Unassembled WGS sequence"/>
</dbReference>
<evidence type="ECO:0000256" key="1">
    <source>
        <dbReference type="SAM" id="Coils"/>
    </source>
</evidence>
<proteinExistence type="predicted"/>
<protein>
    <submittedName>
        <fullName evidence="3">Uncharacterized protein</fullName>
    </submittedName>
</protein>
<keyword evidence="4" id="KW-1185">Reference proteome</keyword>
<accession>A0A1E5KS64</accession>
<dbReference type="RefSeq" id="WP_069700243.1">
    <property type="nucleotide sequence ID" value="NZ_JAGGMA010000001.1"/>
</dbReference>
<keyword evidence="2" id="KW-0812">Transmembrane</keyword>
<reference evidence="3 4" key="1">
    <citation type="submission" date="2016-09" db="EMBL/GenBank/DDBJ databases">
        <authorList>
            <person name="Capua I."/>
            <person name="De Benedictis P."/>
            <person name="Joannis T."/>
            <person name="Lombin L.H."/>
            <person name="Cattoli G."/>
        </authorList>
    </citation>
    <scope>NUCLEOTIDE SEQUENCE [LARGE SCALE GENOMIC DNA]</scope>
    <source>
        <strain evidence="3 4">LMG 25899</strain>
    </source>
</reference>
<evidence type="ECO:0000313" key="3">
    <source>
        <dbReference type="EMBL" id="OEH80725.1"/>
    </source>
</evidence>
<dbReference type="STRING" id="762845.BCR26_06895"/>
<evidence type="ECO:0000313" key="4">
    <source>
        <dbReference type="Proteomes" id="UP000095256"/>
    </source>
</evidence>
<gene>
    <name evidence="3" type="ORF">BCR26_06895</name>
</gene>
<sequence>MTTLDWIAIICLATGILFFLFSLLFLFFIVELRTEKKKLSKYRTKNKKKRKKLIQAKRKNQSKLQKSILFMLVFLVVGLAASSGAAYTIYYQATNLSELDQKAIVDGYYYLTKVENQLNETELLDNTNEVDANLDTLSSRLSAFALNKADYRISEDGQQIINRYYTSMKELGINLSSQSKNFYKDEEVLAVVKKDIEKVKNNEKAVFKQFKIDEKALAQQK</sequence>
<feature type="transmembrane region" description="Helical" evidence="2">
    <location>
        <begin position="68"/>
        <end position="90"/>
    </location>
</feature>